<evidence type="ECO:0000313" key="15">
    <source>
        <dbReference type="EMBL" id="GAQ77946.1"/>
    </source>
</evidence>
<gene>
    <name evidence="15" type="ORF">KFL_000060110</name>
</gene>
<feature type="domain" description="Fucosyltransferase N-terminal" evidence="14">
    <location>
        <begin position="5"/>
        <end position="57"/>
    </location>
</feature>
<keyword evidence="7" id="KW-0735">Signal-anchor</keyword>
<sequence>MLPPYPRPSPAQIWINSEVEALVLSYFADQSTPLEIDGIFNWSMTYDRDSDIWMPYGNSREFTMHDLRYPYVTWDQKIDRIVRSKSLDRLVVWHISSCPRPSRREAYVTDMMRYIPVHIEGKCALFENATKPSAEPSSYMFYLAFENSFCKDYITEKFWKTALQKGVIPVARGGLSRADYEAVAPPGSFIYADDFAGPRELATYLLEVAHDKVKYAAYFQWYKTHTLTYDDPDWWGQSKELESSPFCTICEKLNKPHKSKTTNFTSFVQGKCRLPRPWTA</sequence>
<evidence type="ECO:0000256" key="3">
    <source>
        <dbReference type="ARBA" id="ARBA00008919"/>
    </source>
</evidence>
<comment type="similarity">
    <text evidence="3 12">Belongs to the glycosyltransferase 10 family.</text>
</comment>
<dbReference type="EMBL" id="DF236955">
    <property type="protein sequence ID" value="GAQ77946.1"/>
    <property type="molecule type" value="Genomic_DNA"/>
</dbReference>
<keyword evidence="4 12" id="KW-0328">Glycosyltransferase</keyword>
<dbReference type="GO" id="GO:0032580">
    <property type="term" value="C:Golgi cisterna membrane"/>
    <property type="evidence" value="ECO:0007669"/>
    <property type="project" value="UniProtKB-SubCell"/>
</dbReference>
<dbReference type="PANTHER" id="PTHR11929:SF194">
    <property type="entry name" value="ALPHA-(1,3)-FUCOSYLTRANSFERASE 10"/>
    <property type="match status" value="1"/>
</dbReference>
<evidence type="ECO:0000256" key="11">
    <source>
        <dbReference type="ARBA" id="ARBA00037847"/>
    </source>
</evidence>
<evidence type="ECO:0000313" key="16">
    <source>
        <dbReference type="Proteomes" id="UP000054558"/>
    </source>
</evidence>
<dbReference type="InterPro" id="IPR001503">
    <property type="entry name" value="Glyco_trans_10"/>
</dbReference>
<evidence type="ECO:0000256" key="5">
    <source>
        <dbReference type="ARBA" id="ARBA00022679"/>
    </source>
</evidence>
<dbReference type="InterPro" id="IPR038577">
    <property type="entry name" value="GT10-like_C_sf"/>
</dbReference>
<evidence type="ECO:0000256" key="9">
    <source>
        <dbReference type="ARBA" id="ARBA00023136"/>
    </source>
</evidence>
<keyword evidence="10" id="KW-0325">Glycoprotein</keyword>
<evidence type="ECO:0000256" key="1">
    <source>
        <dbReference type="ARBA" id="ARBA00004606"/>
    </source>
</evidence>
<dbReference type="FunFam" id="3.40.50.11660:FF:000002">
    <property type="entry name" value="Alpha-(1,3)-fucosyltransferase"/>
    <property type="match status" value="1"/>
</dbReference>
<protein>
    <recommendedName>
        <fullName evidence="12">Fucosyltransferase</fullName>
        <ecNumber evidence="12">2.4.1.-</ecNumber>
    </recommendedName>
</protein>
<keyword evidence="5 12" id="KW-0808">Transferase</keyword>
<keyword evidence="6 12" id="KW-0812">Transmembrane</keyword>
<dbReference type="EC" id="2.4.1.-" evidence="12"/>
<dbReference type="SUPFAM" id="SSF53756">
    <property type="entry name" value="UDP-Glycosyltransferase/glycogen phosphorylase"/>
    <property type="match status" value="1"/>
</dbReference>
<organism evidence="15 16">
    <name type="scientific">Klebsormidium nitens</name>
    <name type="common">Green alga</name>
    <name type="synonym">Ulothrix nitens</name>
    <dbReference type="NCBI Taxonomy" id="105231"/>
    <lineage>
        <taxon>Eukaryota</taxon>
        <taxon>Viridiplantae</taxon>
        <taxon>Streptophyta</taxon>
        <taxon>Klebsormidiophyceae</taxon>
        <taxon>Klebsormidiales</taxon>
        <taxon>Klebsormidiaceae</taxon>
        <taxon>Klebsormidium</taxon>
    </lineage>
</organism>
<keyword evidence="12" id="KW-0333">Golgi apparatus</keyword>
<name>A0A0U9HHZ8_KLENI</name>
<dbReference type="Gene3D" id="3.40.50.11660">
    <property type="entry name" value="Glycosyl transferase family 10, C-terminal domain"/>
    <property type="match status" value="1"/>
</dbReference>
<dbReference type="OrthoDB" id="547348at2759"/>
<evidence type="ECO:0000256" key="4">
    <source>
        <dbReference type="ARBA" id="ARBA00022676"/>
    </source>
</evidence>
<dbReference type="GO" id="GO:0046920">
    <property type="term" value="F:alpha-(1-&gt;3)-fucosyltransferase activity"/>
    <property type="evidence" value="ECO:0000318"/>
    <property type="project" value="GO_Central"/>
</dbReference>
<comment type="pathway">
    <text evidence="2">Protein modification; protein glycosylation.</text>
</comment>
<proteinExistence type="inferred from homology"/>
<evidence type="ECO:0000256" key="6">
    <source>
        <dbReference type="ARBA" id="ARBA00022692"/>
    </source>
</evidence>
<dbReference type="UniPathway" id="UPA00378"/>
<evidence type="ECO:0000256" key="12">
    <source>
        <dbReference type="RuleBase" id="RU003832"/>
    </source>
</evidence>
<evidence type="ECO:0000256" key="2">
    <source>
        <dbReference type="ARBA" id="ARBA00004922"/>
    </source>
</evidence>
<dbReference type="Pfam" id="PF17039">
    <property type="entry name" value="Glyco_tran_10_N"/>
    <property type="match status" value="1"/>
</dbReference>
<evidence type="ECO:0000256" key="8">
    <source>
        <dbReference type="ARBA" id="ARBA00022989"/>
    </source>
</evidence>
<feature type="domain" description="Fucosyltransferase C-terminal" evidence="13">
    <location>
        <begin position="88"/>
        <end position="261"/>
    </location>
</feature>
<dbReference type="InterPro" id="IPR055270">
    <property type="entry name" value="Glyco_tran_10_C"/>
</dbReference>
<dbReference type="InterPro" id="IPR031481">
    <property type="entry name" value="Glyco_tran_10_N"/>
</dbReference>
<evidence type="ECO:0000256" key="10">
    <source>
        <dbReference type="ARBA" id="ARBA00023180"/>
    </source>
</evidence>
<dbReference type="PANTHER" id="PTHR11929">
    <property type="entry name" value="ALPHA- 1,3 -FUCOSYLTRANSFERASE"/>
    <property type="match status" value="1"/>
</dbReference>
<evidence type="ECO:0000259" key="13">
    <source>
        <dbReference type="Pfam" id="PF00852"/>
    </source>
</evidence>
<keyword evidence="8" id="KW-1133">Transmembrane helix</keyword>
<accession>A0A0U9HHZ8</accession>
<evidence type="ECO:0000256" key="7">
    <source>
        <dbReference type="ARBA" id="ARBA00022968"/>
    </source>
</evidence>
<dbReference type="STRING" id="105231.A0A0U9HHZ8"/>
<evidence type="ECO:0000259" key="14">
    <source>
        <dbReference type="Pfam" id="PF17039"/>
    </source>
</evidence>
<dbReference type="AlphaFoldDB" id="A0A0U9HHZ8"/>
<comment type="subcellular location">
    <subcellularLocation>
        <location evidence="11">Endomembrane system</location>
        <topology evidence="11">Single-pass membrane protein</topology>
    </subcellularLocation>
    <subcellularLocation>
        <location evidence="12">Golgi apparatus</location>
        <location evidence="12">Golgi stack membrane</location>
        <topology evidence="12">Single-pass type II membrane protein</topology>
    </subcellularLocation>
    <subcellularLocation>
        <location evidence="1">Membrane</location>
        <topology evidence="1">Single-pass type II membrane protein</topology>
    </subcellularLocation>
</comment>
<keyword evidence="9" id="KW-0472">Membrane</keyword>
<reference evidence="15 16" key="1">
    <citation type="journal article" date="2014" name="Nat. Commun.">
        <title>Klebsormidium flaccidum genome reveals primary factors for plant terrestrial adaptation.</title>
        <authorList>
            <person name="Hori K."/>
            <person name="Maruyama F."/>
            <person name="Fujisawa T."/>
            <person name="Togashi T."/>
            <person name="Yamamoto N."/>
            <person name="Seo M."/>
            <person name="Sato S."/>
            <person name="Yamada T."/>
            <person name="Mori H."/>
            <person name="Tajima N."/>
            <person name="Moriyama T."/>
            <person name="Ikeuchi M."/>
            <person name="Watanabe M."/>
            <person name="Wada H."/>
            <person name="Kobayashi K."/>
            <person name="Saito M."/>
            <person name="Masuda T."/>
            <person name="Sasaki-Sekimoto Y."/>
            <person name="Mashiguchi K."/>
            <person name="Awai K."/>
            <person name="Shimojima M."/>
            <person name="Masuda S."/>
            <person name="Iwai M."/>
            <person name="Nobusawa T."/>
            <person name="Narise T."/>
            <person name="Kondo S."/>
            <person name="Saito H."/>
            <person name="Sato R."/>
            <person name="Murakawa M."/>
            <person name="Ihara Y."/>
            <person name="Oshima-Yamada Y."/>
            <person name="Ohtaka K."/>
            <person name="Satoh M."/>
            <person name="Sonobe K."/>
            <person name="Ishii M."/>
            <person name="Ohtani R."/>
            <person name="Kanamori-Sato M."/>
            <person name="Honoki R."/>
            <person name="Miyazaki D."/>
            <person name="Mochizuki H."/>
            <person name="Umetsu J."/>
            <person name="Higashi K."/>
            <person name="Shibata D."/>
            <person name="Kamiya Y."/>
            <person name="Sato N."/>
            <person name="Nakamura Y."/>
            <person name="Tabata S."/>
            <person name="Ida S."/>
            <person name="Kurokawa K."/>
            <person name="Ohta H."/>
        </authorList>
    </citation>
    <scope>NUCLEOTIDE SEQUENCE [LARGE SCALE GENOMIC DNA]</scope>
    <source>
        <strain evidence="15 16">NIES-2285</strain>
    </source>
</reference>
<keyword evidence="16" id="KW-1185">Reference proteome</keyword>
<dbReference type="Pfam" id="PF00852">
    <property type="entry name" value="Glyco_transf_10"/>
    <property type="match status" value="1"/>
</dbReference>
<dbReference type="OMA" id="HTAYMEY"/>
<dbReference type="Proteomes" id="UP000054558">
    <property type="component" value="Unassembled WGS sequence"/>
</dbReference>